<proteinExistence type="predicted"/>
<dbReference type="Proteomes" id="UP000290660">
    <property type="component" value="Unassembled WGS sequence"/>
</dbReference>
<accession>A0A3V4IJU3</accession>
<dbReference type="AlphaFoldDB" id="A0A3V4IJU3"/>
<dbReference type="GO" id="GO:0003677">
    <property type="term" value="F:DNA binding"/>
    <property type="evidence" value="ECO:0007669"/>
    <property type="project" value="InterPro"/>
</dbReference>
<dbReference type="Pfam" id="PF15943">
    <property type="entry name" value="YdaS_toxin"/>
    <property type="match status" value="1"/>
</dbReference>
<evidence type="ECO:0000313" key="3">
    <source>
        <dbReference type="Proteomes" id="UP000290660"/>
    </source>
</evidence>
<gene>
    <name evidence="2" type="ORF">EI538_06105</name>
</gene>
<dbReference type="EMBL" id="RSEO01000004">
    <property type="protein sequence ID" value="RXQ36877.1"/>
    <property type="molecule type" value="Genomic_DNA"/>
</dbReference>
<dbReference type="InterPro" id="IPR031856">
    <property type="entry name" value="YdaS_toxin-like"/>
</dbReference>
<dbReference type="Gene3D" id="1.10.260.40">
    <property type="entry name" value="lambda repressor-like DNA-binding domains"/>
    <property type="match status" value="1"/>
</dbReference>
<dbReference type="RefSeq" id="WP_127174417.1">
    <property type="nucleotide sequence ID" value="NZ_JASMSH010000007.1"/>
</dbReference>
<dbReference type="CDD" id="cd00093">
    <property type="entry name" value="HTH_XRE"/>
    <property type="match status" value="1"/>
</dbReference>
<reference evidence="2 3" key="1">
    <citation type="submission" date="2018-12" db="EMBL/GenBank/DDBJ databases">
        <title>Identification of serotype of rogose Salmonella by whole genome sequencing.</title>
        <authorList>
            <person name="Sacchi C.T."/>
            <person name="Goncalves C.R."/>
            <person name="Tiba-Casas M.R."/>
        </authorList>
    </citation>
    <scope>NUCLEOTIDE SEQUENCE [LARGE SCALE GENOMIC DNA]</scope>
    <source>
        <strain evidence="2 3">169_17</strain>
    </source>
</reference>
<dbReference type="InterPro" id="IPR010982">
    <property type="entry name" value="Lambda_DNA-bd_dom_sf"/>
</dbReference>
<dbReference type="SUPFAM" id="SSF47413">
    <property type="entry name" value="lambda repressor-like DNA-binding domains"/>
    <property type="match status" value="1"/>
</dbReference>
<dbReference type="InterPro" id="IPR001387">
    <property type="entry name" value="Cro/C1-type_HTH"/>
</dbReference>
<sequence>MNTEIKDRILKLSSQSSLAKRMGCKQQTVSLWLNNDVPASKVLALCSSLNWRITPHEVRPDLYPNKNDGLPDSLKRHRHTEQSEV</sequence>
<comment type="caution">
    <text evidence="2">The sequence shown here is derived from an EMBL/GenBank/DDBJ whole genome shotgun (WGS) entry which is preliminary data.</text>
</comment>
<evidence type="ECO:0000256" key="1">
    <source>
        <dbReference type="SAM" id="MobiDB-lite"/>
    </source>
</evidence>
<evidence type="ECO:0000313" key="2">
    <source>
        <dbReference type="EMBL" id="RXQ36877.1"/>
    </source>
</evidence>
<name>A0A3V4IJU3_SALER</name>
<protein>
    <submittedName>
        <fullName evidence="2">Cro/Cl family transcriptional regulator</fullName>
    </submittedName>
</protein>
<organism evidence="2 3">
    <name type="scientific">Salmonella enterica</name>
    <name type="common">Salmonella choleraesuis</name>
    <dbReference type="NCBI Taxonomy" id="28901"/>
    <lineage>
        <taxon>Bacteria</taxon>
        <taxon>Pseudomonadati</taxon>
        <taxon>Pseudomonadota</taxon>
        <taxon>Gammaproteobacteria</taxon>
        <taxon>Enterobacterales</taxon>
        <taxon>Enterobacteriaceae</taxon>
        <taxon>Salmonella</taxon>
    </lineage>
</organism>
<feature type="region of interest" description="Disordered" evidence="1">
    <location>
        <begin position="58"/>
        <end position="85"/>
    </location>
</feature>